<organism evidence="1 2">
    <name type="scientific">Paracoccus pantotrophus</name>
    <name type="common">Thiosphaera pantotropha</name>
    <dbReference type="NCBI Taxonomy" id="82367"/>
    <lineage>
        <taxon>Bacteria</taxon>
        <taxon>Pseudomonadati</taxon>
        <taxon>Pseudomonadota</taxon>
        <taxon>Alphaproteobacteria</taxon>
        <taxon>Rhodobacterales</taxon>
        <taxon>Paracoccaceae</taxon>
        <taxon>Paracoccus</taxon>
    </lineage>
</organism>
<proteinExistence type="predicted"/>
<dbReference type="RefSeq" id="WP_179922007.1">
    <property type="nucleotide sequence ID" value="NZ_CP058690.1"/>
</dbReference>
<name>A0A7H9BXL8_PARPN</name>
<dbReference type="AlphaFoldDB" id="A0A7H9BXL8"/>
<gene>
    <name evidence="1" type="ORF">HYQ43_18900</name>
</gene>
<sequence length="113" mass="12791">MPYRRRDKLDQEAGLALREWMILHCPLLQQCHQSFPGRVFRANNIPYQILELRVQPVERGGARLAFPAEFEGRRISLVPFDHPDDLDFGEAGFSSQLLPLIVNRAGFAGGSNS</sequence>
<dbReference type="EMBL" id="CP058690">
    <property type="protein sequence ID" value="QLH16164.1"/>
    <property type="molecule type" value="Genomic_DNA"/>
</dbReference>
<protein>
    <submittedName>
        <fullName evidence="1">Uncharacterized protein</fullName>
    </submittedName>
</protein>
<accession>A0A7H9BXL8</accession>
<evidence type="ECO:0000313" key="1">
    <source>
        <dbReference type="EMBL" id="QLH16164.1"/>
    </source>
</evidence>
<evidence type="ECO:0000313" key="2">
    <source>
        <dbReference type="Proteomes" id="UP000509322"/>
    </source>
</evidence>
<dbReference type="Proteomes" id="UP000509322">
    <property type="component" value="Chromosome 2"/>
</dbReference>
<reference evidence="1 2" key="1">
    <citation type="submission" date="2020-07" db="EMBL/GenBank/DDBJ databases">
        <title>The complete genome of Paracoccus pantotrophus ACCC 10489.</title>
        <authorList>
            <person name="Si Y."/>
        </authorList>
    </citation>
    <scope>NUCLEOTIDE SEQUENCE [LARGE SCALE GENOMIC DNA]</scope>
    <source>
        <strain evidence="1 2">ACCC10489</strain>
    </source>
</reference>